<proteinExistence type="predicted"/>
<evidence type="ECO:0000259" key="2">
    <source>
        <dbReference type="PROSITE" id="PS50181"/>
    </source>
</evidence>
<keyword evidence="5" id="KW-1185">Reference proteome</keyword>
<reference evidence="3" key="2">
    <citation type="submission" date="2010-05" db="EMBL/GenBank/DDBJ databases">
        <authorList>
            <person name="Almeida L.G."/>
            <person name="Nicolas M.F."/>
            <person name="Souza R.C."/>
            <person name="Vasconcelos A.T.R."/>
        </authorList>
    </citation>
    <scope>NUCLEOTIDE SEQUENCE</scope>
</reference>
<reference evidence="3" key="3">
    <citation type="journal article" date="2013" name="Nucleic Acids Res.">
        <title>The genome of Anopheles darlingi, the main neotropical malaria vector.</title>
        <authorList>
            <person name="Marinotti O."/>
            <person name="Cerqueira G.C."/>
            <person name="de Almeida L.G."/>
            <person name="Ferro M.I."/>
            <person name="Loreto E.L."/>
            <person name="Zaha A."/>
            <person name="Teixeira S.M."/>
            <person name="Wespiser A.R."/>
            <person name="Almeida E Silva A."/>
            <person name="Schlindwein A.D."/>
            <person name="Pacheco A.C."/>
            <person name="Silva A.L."/>
            <person name="Graveley B.R."/>
            <person name="Walenz B.P."/>
            <person name="Lima Bde A."/>
            <person name="Ribeiro C.A."/>
            <person name="Nunes-Silva C.G."/>
            <person name="de Carvalho C.R."/>
            <person name="Soares C.M."/>
            <person name="de Menezes C.B."/>
            <person name="Matiolli C."/>
            <person name="Caffrey D."/>
            <person name="Araujo D.A."/>
            <person name="de Oliveira D.M."/>
            <person name="Golenbock D."/>
            <person name="Grisard E.C."/>
            <person name="Fantinatti-Garboggini F."/>
            <person name="de Carvalho F.M."/>
            <person name="Barcellos F.G."/>
            <person name="Prosdocimi F."/>
            <person name="May G."/>
            <person name="Azevedo Junior G.M."/>
            <person name="Guimaraes G.M."/>
            <person name="Goldman G.H."/>
            <person name="Padilha I.Q."/>
            <person name="Batista Jda S."/>
            <person name="Ferro J.A."/>
            <person name="Ribeiro J.M."/>
            <person name="Fietto J.L."/>
            <person name="Dabbas K.M."/>
            <person name="Cerdeira L."/>
            <person name="Agnez-Lima L.F."/>
            <person name="Brocchi M."/>
            <person name="de Carvalho M.O."/>
            <person name="Teixeira Mde M."/>
            <person name="Diniz Maia Mde M."/>
            <person name="Goldman M.H."/>
            <person name="Cruz Schneider M.P."/>
            <person name="Felipe M.S."/>
            <person name="Hungria M."/>
            <person name="Nicolas M.F."/>
            <person name="Pereira M."/>
            <person name="Montes M.A."/>
            <person name="Cantao M.E."/>
            <person name="Vincentz M."/>
            <person name="Rafael M.S."/>
            <person name="Silverman N."/>
            <person name="Stoco P.H."/>
            <person name="Souza R.C."/>
            <person name="Vicentini R."/>
            <person name="Gazzinelli R.T."/>
            <person name="Neves Rde O."/>
            <person name="Silva R."/>
            <person name="Astolfi-Filho S."/>
            <person name="Maciel T.E."/>
            <person name="Urmenyi T.P."/>
            <person name="Tadei W.P."/>
            <person name="Camargo E.P."/>
            <person name="de Vasconcelos A.T."/>
        </authorList>
    </citation>
    <scope>NUCLEOTIDE SEQUENCE</scope>
</reference>
<evidence type="ECO:0000313" key="4">
    <source>
        <dbReference type="EnsemblMetazoa" id="ADAC006360-PA"/>
    </source>
</evidence>
<sequence length="526" mass="60893">MPKHHNYMDRLPDEILCMVFDRLDLESVKTASRTCQRWNAIIFFSGYVDRFQLDINVLNHATTRKQQEVPKLKRLIQRAKQIVMHTQRQYRGLSMSVEPILESQFPAFWKAIHPKITQHLRELELDFIEGSMVRIFPLIADALPSMSHLQMLNIADYTYSDMYQKSIPTLRSQSVMHLSMDCKYKFLVDMPQLQTFDGALSALHPPADNSGQSPLVFGKLKDLSVNVKGWKPTDPSSIFRRMPYLERCDWDVPLEEDLFISMGETCPLLTSIDFSKTMYLSNPSLLKSVLNLTQLRRLRFHKSIYLEEQSFLDFSKLTQLESLDLGKTIVKPSTLLNLPKSVRKLGLLIDQEAEQSLSDIITCNLSHLTELRLAYYRAPASQKLLKSLSLFEQLEVLHFSRCHFTQPFFLGMDGTLPRLHTLLFTKCKLETKHLLGLQIKFPRLKDCLFLKCFVMTESEGDEEEEEYDSDDTFESDLNSENDYPGYEYDLDSDYTDSDGYQYDDGSDFELDYDDYALLSALADLAP</sequence>
<reference evidence="3 5" key="1">
    <citation type="journal article" date="2010" name="BMC Genomics">
        <title>Combination of measures distinguishes pre-miRNAs from other stem-loops in the genome of the newly sequenced Anopheles darlingi.</title>
        <authorList>
            <person name="Mendes N.D."/>
            <person name="Freitas A.T."/>
            <person name="Vasconcelos A.T."/>
            <person name="Sagot M.F."/>
        </authorList>
    </citation>
    <scope>NUCLEOTIDE SEQUENCE</scope>
</reference>
<dbReference type="Gene3D" id="1.20.1280.50">
    <property type="match status" value="1"/>
</dbReference>
<gene>
    <name evidence="3" type="ORF">AND_006360</name>
</gene>
<dbReference type="Gene3D" id="3.80.10.10">
    <property type="entry name" value="Ribonuclease Inhibitor"/>
    <property type="match status" value="1"/>
</dbReference>
<name>W5JGE8_ANODA</name>
<dbReference type="Pfam" id="PF12937">
    <property type="entry name" value="F-box-like"/>
    <property type="match status" value="1"/>
</dbReference>
<dbReference type="CDD" id="cd09917">
    <property type="entry name" value="F-box_SF"/>
    <property type="match status" value="1"/>
</dbReference>
<dbReference type="InterPro" id="IPR032675">
    <property type="entry name" value="LRR_dom_sf"/>
</dbReference>
<dbReference type="EMBL" id="ADMH02001585">
    <property type="protein sequence ID" value="ETN61970.1"/>
    <property type="molecule type" value="Genomic_DNA"/>
</dbReference>
<reference evidence="4" key="4">
    <citation type="submission" date="2015-06" db="UniProtKB">
        <authorList>
            <consortium name="EnsemblMetazoa"/>
        </authorList>
    </citation>
    <scope>IDENTIFICATION</scope>
</reference>
<dbReference type="InterPro" id="IPR036047">
    <property type="entry name" value="F-box-like_dom_sf"/>
</dbReference>
<dbReference type="PROSITE" id="PS50181">
    <property type="entry name" value="FBOX"/>
    <property type="match status" value="1"/>
</dbReference>
<evidence type="ECO:0000313" key="5">
    <source>
        <dbReference type="Proteomes" id="UP000000673"/>
    </source>
</evidence>
<dbReference type="HOGENOM" id="CLU_545393_0_0_1"/>
<dbReference type="VEuPathDB" id="VectorBase:ADAC006360"/>
<dbReference type="AlphaFoldDB" id="W5JGE8"/>
<organism evidence="3">
    <name type="scientific">Anopheles darlingi</name>
    <name type="common">Mosquito</name>
    <dbReference type="NCBI Taxonomy" id="43151"/>
    <lineage>
        <taxon>Eukaryota</taxon>
        <taxon>Metazoa</taxon>
        <taxon>Ecdysozoa</taxon>
        <taxon>Arthropoda</taxon>
        <taxon>Hexapoda</taxon>
        <taxon>Insecta</taxon>
        <taxon>Pterygota</taxon>
        <taxon>Neoptera</taxon>
        <taxon>Endopterygota</taxon>
        <taxon>Diptera</taxon>
        <taxon>Nematocera</taxon>
        <taxon>Culicoidea</taxon>
        <taxon>Culicidae</taxon>
        <taxon>Anophelinae</taxon>
        <taxon>Anopheles</taxon>
    </lineage>
</organism>
<evidence type="ECO:0000313" key="3">
    <source>
        <dbReference type="EMBL" id="ETN61970.1"/>
    </source>
</evidence>
<dbReference type="SUPFAM" id="SSF52047">
    <property type="entry name" value="RNI-like"/>
    <property type="match status" value="1"/>
</dbReference>
<protein>
    <recommendedName>
        <fullName evidence="2">F-box domain-containing protein</fullName>
    </recommendedName>
</protein>
<accession>W5JGE8</accession>
<dbReference type="SMART" id="SM00256">
    <property type="entry name" value="FBOX"/>
    <property type="match status" value="1"/>
</dbReference>
<dbReference type="EnsemblMetazoa" id="ADAC006360-RA">
    <property type="protein sequence ID" value="ADAC006360-PA"/>
    <property type="gene ID" value="ADAC006360"/>
</dbReference>
<feature type="domain" description="F-box" evidence="2">
    <location>
        <begin position="5"/>
        <end position="42"/>
    </location>
</feature>
<dbReference type="InterPro" id="IPR001810">
    <property type="entry name" value="F-box_dom"/>
</dbReference>
<dbReference type="SUPFAM" id="SSF81383">
    <property type="entry name" value="F-box domain"/>
    <property type="match status" value="1"/>
</dbReference>
<feature type="region of interest" description="Disordered" evidence="1">
    <location>
        <begin position="461"/>
        <end position="485"/>
    </location>
</feature>
<evidence type="ECO:0000256" key="1">
    <source>
        <dbReference type="SAM" id="MobiDB-lite"/>
    </source>
</evidence>
<dbReference type="VEuPathDB" id="VectorBase:ADAR2_008488"/>
<dbReference type="Proteomes" id="UP000000673">
    <property type="component" value="Unassembled WGS sequence"/>
</dbReference>
<feature type="compositionally biased region" description="Acidic residues" evidence="1">
    <location>
        <begin position="461"/>
        <end position="479"/>
    </location>
</feature>